<dbReference type="Gene3D" id="1.20.1280.50">
    <property type="match status" value="1"/>
</dbReference>
<dbReference type="Pfam" id="PF00646">
    <property type="entry name" value="F-box"/>
    <property type="match status" value="1"/>
</dbReference>
<name>A0A0C9WZT2_9AGAR</name>
<evidence type="ECO:0000313" key="2">
    <source>
        <dbReference type="EMBL" id="KIJ89872.1"/>
    </source>
</evidence>
<organism evidence="2 3">
    <name type="scientific">Laccaria amethystina LaAM-08-1</name>
    <dbReference type="NCBI Taxonomy" id="1095629"/>
    <lineage>
        <taxon>Eukaryota</taxon>
        <taxon>Fungi</taxon>
        <taxon>Dikarya</taxon>
        <taxon>Basidiomycota</taxon>
        <taxon>Agaricomycotina</taxon>
        <taxon>Agaricomycetes</taxon>
        <taxon>Agaricomycetidae</taxon>
        <taxon>Agaricales</taxon>
        <taxon>Agaricineae</taxon>
        <taxon>Hydnangiaceae</taxon>
        <taxon>Laccaria</taxon>
    </lineage>
</organism>
<dbReference type="SUPFAM" id="SSF81383">
    <property type="entry name" value="F-box domain"/>
    <property type="match status" value="1"/>
</dbReference>
<feature type="domain" description="F-box" evidence="1">
    <location>
        <begin position="6"/>
        <end position="43"/>
    </location>
</feature>
<proteinExistence type="predicted"/>
<evidence type="ECO:0000313" key="3">
    <source>
        <dbReference type="Proteomes" id="UP000054477"/>
    </source>
</evidence>
<gene>
    <name evidence="2" type="ORF">K443DRAFT_15735</name>
</gene>
<evidence type="ECO:0000259" key="1">
    <source>
        <dbReference type="PROSITE" id="PS50181"/>
    </source>
</evidence>
<dbReference type="AlphaFoldDB" id="A0A0C9WZT2"/>
<dbReference type="Proteomes" id="UP000054477">
    <property type="component" value="Unassembled WGS sequence"/>
</dbReference>
<dbReference type="PROSITE" id="PS50181">
    <property type="entry name" value="FBOX"/>
    <property type="match status" value="1"/>
</dbReference>
<dbReference type="HOGENOM" id="CLU_2158845_0_0_1"/>
<dbReference type="InterPro" id="IPR036047">
    <property type="entry name" value="F-box-like_dom_sf"/>
</dbReference>
<reference evidence="2 3" key="1">
    <citation type="submission" date="2014-04" db="EMBL/GenBank/DDBJ databases">
        <authorList>
            <consortium name="DOE Joint Genome Institute"/>
            <person name="Kuo A."/>
            <person name="Kohler A."/>
            <person name="Nagy L.G."/>
            <person name="Floudas D."/>
            <person name="Copeland A."/>
            <person name="Barry K.W."/>
            <person name="Cichocki N."/>
            <person name="Veneault-Fourrey C."/>
            <person name="LaButti K."/>
            <person name="Lindquist E.A."/>
            <person name="Lipzen A."/>
            <person name="Lundell T."/>
            <person name="Morin E."/>
            <person name="Murat C."/>
            <person name="Sun H."/>
            <person name="Tunlid A."/>
            <person name="Henrissat B."/>
            <person name="Grigoriev I.V."/>
            <person name="Hibbett D.S."/>
            <person name="Martin F."/>
            <person name="Nordberg H.P."/>
            <person name="Cantor M.N."/>
            <person name="Hua S.X."/>
        </authorList>
    </citation>
    <scope>NUCLEOTIDE SEQUENCE [LARGE SCALE GENOMIC DNA]</scope>
    <source>
        <strain evidence="2 3">LaAM-08-1</strain>
    </source>
</reference>
<sequence length="111" mass="12634">MQSPNTPSLTHLPDELIENIVDHLEDESLIQLSMTCKRLHFFVLLIVFARANILDNNINDAACFYLNDPPAHILHALQLALFIQNVDSLGIAVRSFRMPMSYTSWSLAFHL</sequence>
<dbReference type="CDD" id="cd09917">
    <property type="entry name" value="F-box_SF"/>
    <property type="match status" value="1"/>
</dbReference>
<accession>A0A0C9WZT2</accession>
<protein>
    <recommendedName>
        <fullName evidence="1">F-box domain-containing protein</fullName>
    </recommendedName>
</protein>
<dbReference type="EMBL" id="KN839391">
    <property type="protein sequence ID" value="KIJ89872.1"/>
    <property type="molecule type" value="Genomic_DNA"/>
</dbReference>
<dbReference type="OrthoDB" id="3071324at2759"/>
<dbReference type="InterPro" id="IPR001810">
    <property type="entry name" value="F-box_dom"/>
</dbReference>
<reference evidence="3" key="2">
    <citation type="submission" date="2015-01" db="EMBL/GenBank/DDBJ databases">
        <title>Evolutionary Origins and Diversification of the Mycorrhizal Mutualists.</title>
        <authorList>
            <consortium name="DOE Joint Genome Institute"/>
            <consortium name="Mycorrhizal Genomics Consortium"/>
            <person name="Kohler A."/>
            <person name="Kuo A."/>
            <person name="Nagy L.G."/>
            <person name="Floudas D."/>
            <person name="Copeland A."/>
            <person name="Barry K.W."/>
            <person name="Cichocki N."/>
            <person name="Veneault-Fourrey C."/>
            <person name="LaButti K."/>
            <person name="Lindquist E.A."/>
            <person name="Lipzen A."/>
            <person name="Lundell T."/>
            <person name="Morin E."/>
            <person name="Murat C."/>
            <person name="Riley R."/>
            <person name="Ohm R."/>
            <person name="Sun H."/>
            <person name="Tunlid A."/>
            <person name="Henrissat B."/>
            <person name="Grigoriev I.V."/>
            <person name="Hibbett D.S."/>
            <person name="Martin F."/>
        </authorList>
    </citation>
    <scope>NUCLEOTIDE SEQUENCE [LARGE SCALE GENOMIC DNA]</scope>
    <source>
        <strain evidence="3">LaAM-08-1</strain>
    </source>
</reference>
<keyword evidence="3" id="KW-1185">Reference proteome</keyword>